<sequence length="522" mass="56317">MYPPGQAPPQYTNPDYYSHVLSDSATKQSLTHSIVAASGVSGSGAATPNGKLNGGGGGGGGKLNIPGFSGLSISSSGGPGGRPPPSPALQPYHGTYQSISPMPSPLFGPTTTTKPSPLFGASGSINVGKHQASGSFSLGPPAFPSQNLGPHSRPTYPGEGHNQSYNPTVAPGGASPATFPKPSAPASPQVRPPSRVSSPSPERAYNPAADAKAILEELKHTFTRASPKPLIEILPTLSPSQLKTLRAEYKSIYHGVNLAKHIKSVFTTGTPFGKLIFAVALGPYESEAWFANSWYQKKETRNELLIEALMGKTNKETSRIKASFRDAKYDASLEKAVLDELPANKFRIAMLAQLACTRMEEDETLEPSTIREDVARLGAILERNSAGGGETEMISIIVNRNDVWLREIAAVYRQVYERDLAKAIIRHSKNLVGETLLHILNGAVDKPLRDAKLLDQAINAVVEESREDLLISRATRIHWDAKHLRRVKKVFKKKYGITVGARIVAVTKGSYREFLLRMLRED</sequence>
<dbReference type="GO" id="GO:0005634">
    <property type="term" value="C:nucleus"/>
    <property type="evidence" value="ECO:0007669"/>
    <property type="project" value="TreeGrafter"/>
</dbReference>
<dbReference type="PANTHER" id="PTHR10502">
    <property type="entry name" value="ANNEXIN"/>
    <property type="match status" value="1"/>
</dbReference>
<feature type="compositionally biased region" description="Low complexity" evidence="3">
    <location>
        <begin position="39"/>
        <end position="51"/>
    </location>
</feature>
<keyword evidence="2" id="KW-0041">Annexin</keyword>
<evidence type="ECO:0000313" key="5">
    <source>
        <dbReference type="Proteomes" id="UP000326924"/>
    </source>
</evidence>
<proteinExistence type="predicted"/>
<dbReference type="InterPro" id="IPR018502">
    <property type="entry name" value="Annexin_repeat"/>
</dbReference>
<protein>
    <recommendedName>
        <fullName evidence="6">Annexin</fullName>
    </recommendedName>
</protein>
<keyword evidence="5" id="KW-1185">Reference proteome</keyword>
<evidence type="ECO:0008006" key="6">
    <source>
        <dbReference type="Google" id="ProtNLM"/>
    </source>
</evidence>
<organism evidence="4 5">
    <name type="scientific">Sphaerosporella brunnea</name>
    <dbReference type="NCBI Taxonomy" id="1250544"/>
    <lineage>
        <taxon>Eukaryota</taxon>
        <taxon>Fungi</taxon>
        <taxon>Dikarya</taxon>
        <taxon>Ascomycota</taxon>
        <taxon>Pezizomycotina</taxon>
        <taxon>Pezizomycetes</taxon>
        <taxon>Pezizales</taxon>
        <taxon>Pyronemataceae</taxon>
        <taxon>Sphaerosporella</taxon>
    </lineage>
</organism>
<reference evidence="4 5" key="1">
    <citation type="submission" date="2019-09" db="EMBL/GenBank/DDBJ databases">
        <title>Draft genome of the ectomycorrhizal ascomycete Sphaerosporella brunnea.</title>
        <authorList>
            <consortium name="DOE Joint Genome Institute"/>
            <person name="Benucci G.M."/>
            <person name="Marozzi G."/>
            <person name="Antonielli L."/>
            <person name="Sanchez S."/>
            <person name="Marco P."/>
            <person name="Wang X."/>
            <person name="Falini L.B."/>
            <person name="Barry K."/>
            <person name="Haridas S."/>
            <person name="Lipzen A."/>
            <person name="Labutti K."/>
            <person name="Grigoriev I.V."/>
            <person name="Murat C."/>
            <person name="Martin F."/>
            <person name="Albertini E."/>
            <person name="Donnini D."/>
            <person name="Bonito G."/>
        </authorList>
    </citation>
    <scope>NUCLEOTIDE SEQUENCE [LARGE SCALE GENOMIC DNA]</scope>
    <source>
        <strain evidence="4 5">Sb_GMNB300</strain>
    </source>
</reference>
<dbReference type="PANTHER" id="PTHR10502:SF107">
    <property type="entry name" value="ANNEXIN ANXC4 (AFU_ORTHOLOGUE AFUA_3G07020)"/>
    <property type="match status" value="1"/>
</dbReference>
<name>A0A5J5EKZ1_9PEZI</name>
<accession>A0A5J5EKZ1</accession>
<gene>
    <name evidence="4" type="ORF">FN846DRAFT_784104</name>
</gene>
<feature type="compositionally biased region" description="Low complexity" evidence="3">
    <location>
        <begin position="184"/>
        <end position="201"/>
    </location>
</feature>
<evidence type="ECO:0000313" key="4">
    <source>
        <dbReference type="EMBL" id="KAA8896090.1"/>
    </source>
</evidence>
<feature type="compositionally biased region" description="Low complexity" evidence="3">
    <location>
        <begin position="63"/>
        <end position="76"/>
    </location>
</feature>
<evidence type="ECO:0000256" key="2">
    <source>
        <dbReference type="ARBA" id="ARBA00023216"/>
    </source>
</evidence>
<dbReference type="AlphaFoldDB" id="A0A5J5EKZ1"/>
<dbReference type="GO" id="GO:0001786">
    <property type="term" value="F:phosphatidylserine binding"/>
    <property type="evidence" value="ECO:0007669"/>
    <property type="project" value="TreeGrafter"/>
</dbReference>
<feature type="region of interest" description="Disordered" evidence="3">
    <location>
        <begin position="39"/>
        <end position="205"/>
    </location>
</feature>
<dbReference type="OrthoDB" id="2134400at2759"/>
<keyword evidence="1" id="KW-0677">Repeat</keyword>
<dbReference type="GO" id="GO:0012506">
    <property type="term" value="C:vesicle membrane"/>
    <property type="evidence" value="ECO:0007669"/>
    <property type="project" value="TreeGrafter"/>
</dbReference>
<dbReference type="GO" id="GO:0005509">
    <property type="term" value="F:calcium ion binding"/>
    <property type="evidence" value="ECO:0007669"/>
    <property type="project" value="InterPro"/>
</dbReference>
<dbReference type="EMBL" id="VXIS01000228">
    <property type="protein sequence ID" value="KAA8896090.1"/>
    <property type="molecule type" value="Genomic_DNA"/>
</dbReference>
<dbReference type="InterPro" id="IPR037104">
    <property type="entry name" value="Annexin_sf"/>
</dbReference>
<dbReference type="InParanoid" id="A0A5J5EKZ1"/>
<dbReference type="GO" id="GO:0005544">
    <property type="term" value="F:calcium-dependent phospholipid binding"/>
    <property type="evidence" value="ECO:0007669"/>
    <property type="project" value="InterPro"/>
</dbReference>
<feature type="compositionally biased region" description="Gly residues" evidence="3">
    <location>
        <begin position="52"/>
        <end position="62"/>
    </location>
</feature>
<evidence type="ECO:0000256" key="1">
    <source>
        <dbReference type="ARBA" id="ARBA00022737"/>
    </source>
</evidence>
<evidence type="ECO:0000256" key="3">
    <source>
        <dbReference type="SAM" id="MobiDB-lite"/>
    </source>
</evidence>
<dbReference type="Gene3D" id="1.10.220.10">
    <property type="entry name" value="Annexin"/>
    <property type="match status" value="3"/>
</dbReference>
<dbReference type="PROSITE" id="PS51897">
    <property type="entry name" value="ANNEXIN_2"/>
    <property type="match status" value="1"/>
</dbReference>
<dbReference type="Proteomes" id="UP000326924">
    <property type="component" value="Unassembled WGS sequence"/>
</dbReference>
<dbReference type="GO" id="GO:0005737">
    <property type="term" value="C:cytoplasm"/>
    <property type="evidence" value="ECO:0007669"/>
    <property type="project" value="TreeGrafter"/>
</dbReference>
<comment type="caution">
    <text evidence="4">The sequence shown here is derived from an EMBL/GenBank/DDBJ whole genome shotgun (WGS) entry which is preliminary data.</text>
</comment>
<dbReference type="SUPFAM" id="SSF47874">
    <property type="entry name" value="Annexin"/>
    <property type="match status" value="1"/>
</dbReference>
<dbReference type="GO" id="GO:0005886">
    <property type="term" value="C:plasma membrane"/>
    <property type="evidence" value="ECO:0007669"/>
    <property type="project" value="TreeGrafter"/>
</dbReference>